<dbReference type="PANTHER" id="PTHR43522">
    <property type="entry name" value="TRANSKETOLASE"/>
    <property type="match status" value="1"/>
</dbReference>
<reference evidence="19" key="1">
    <citation type="submission" date="2017-01" db="EMBL/GenBank/DDBJ databases">
        <authorList>
            <person name="Varghese N."/>
            <person name="Submissions S."/>
        </authorList>
    </citation>
    <scope>NUCLEOTIDE SEQUENCE [LARGE SCALE GENOMIC DNA]</scope>
    <source>
        <strain evidence="19">DSM 17126</strain>
    </source>
</reference>
<feature type="binding site" evidence="14">
    <location>
        <position position="186"/>
    </location>
    <ligand>
        <name>thiamine diphosphate</name>
        <dbReference type="ChEBI" id="CHEBI:58937"/>
    </ligand>
</feature>
<dbReference type="GO" id="GO:0004802">
    <property type="term" value="F:transketolase activity"/>
    <property type="evidence" value="ECO:0007669"/>
    <property type="project" value="UniProtKB-UniRule"/>
</dbReference>
<comment type="cofactor">
    <cofactor evidence="14">
        <name>thiamine diphosphate</name>
        <dbReference type="ChEBI" id="CHEBI:58937"/>
    </cofactor>
    <text evidence="14">Binds 1 thiamine pyrophosphate per subunit. During the reaction, the substrate forms a covalent intermediate with the cofactor.</text>
</comment>
<keyword evidence="8 15" id="KW-0460">Magnesium</keyword>
<comment type="cofactor">
    <cofactor evidence="1">
        <name>Ca(2+)</name>
        <dbReference type="ChEBI" id="CHEBI:29108"/>
    </cofactor>
</comment>
<evidence type="ECO:0000256" key="9">
    <source>
        <dbReference type="ARBA" id="ARBA00023052"/>
    </source>
</evidence>
<dbReference type="NCBIfam" id="TIGR00232">
    <property type="entry name" value="tktlase_bact"/>
    <property type="match status" value="1"/>
</dbReference>
<dbReference type="Pfam" id="PF22613">
    <property type="entry name" value="Transketolase_C_1"/>
    <property type="match status" value="1"/>
</dbReference>
<comment type="subunit">
    <text evidence="4">Homodimer.</text>
</comment>
<feature type="binding site" evidence="15">
    <location>
        <position position="215"/>
    </location>
    <ligand>
        <name>Mg(2+)</name>
        <dbReference type="ChEBI" id="CHEBI:18420"/>
    </ligand>
</feature>
<evidence type="ECO:0000256" key="14">
    <source>
        <dbReference type="PIRSR" id="PIRSR605478-3"/>
    </source>
</evidence>
<evidence type="ECO:0000313" key="19">
    <source>
        <dbReference type="Proteomes" id="UP000186373"/>
    </source>
</evidence>
<proteinExistence type="inferred from homology"/>
<dbReference type="FunFam" id="3.40.50.920:FF:000003">
    <property type="entry name" value="Transketolase"/>
    <property type="match status" value="1"/>
</dbReference>
<dbReference type="Pfam" id="PF02779">
    <property type="entry name" value="Transket_pyr"/>
    <property type="match status" value="1"/>
</dbReference>
<feature type="binding site" evidence="13">
    <location>
        <position position="291"/>
    </location>
    <ligand>
        <name>substrate</name>
    </ligand>
</feature>
<dbReference type="FunFam" id="3.40.50.970:FF:000004">
    <property type="entry name" value="Transketolase"/>
    <property type="match status" value="1"/>
</dbReference>
<keyword evidence="19" id="KW-1185">Reference proteome</keyword>
<keyword evidence="7 15" id="KW-0479">Metal-binding</keyword>
<dbReference type="Gene3D" id="3.40.50.970">
    <property type="match status" value="2"/>
</dbReference>
<dbReference type="EC" id="2.2.1.1" evidence="5 11"/>
<evidence type="ECO:0000256" key="10">
    <source>
        <dbReference type="ARBA" id="ARBA00049473"/>
    </source>
</evidence>
<feature type="binding site" evidence="14">
    <location>
        <position position="215"/>
    </location>
    <ligand>
        <name>thiamine diphosphate</name>
        <dbReference type="ChEBI" id="CHEBI:58937"/>
    </ligand>
</feature>
<feature type="domain" description="Transketolase-like pyrimidine-binding" evidence="17">
    <location>
        <begin position="382"/>
        <end position="553"/>
    </location>
</feature>
<dbReference type="SMART" id="SM00861">
    <property type="entry name" value="Transket_pyr"/>
    <property type="match status" value="1"/>
</dbReference>
<dbReference type="GO" id="GO:0005829">
    <property type="term" value="C:cytosol"/>
    <property type="evidence" value="ECO:0007669"/>
    <property type="project" value="TreeGrafter"/>
</dbReference>
<evidence type="ECO:0000256" key="7">
    <source>
        <dbReference type="ARBA" id="ARBA00022723"/>
    </source>
</evidence>
<gene>
    <name evidence="18" type="ORF">SAMN05421639_10120</name>
</gene>
<feature type="binding site" evidence="14">
    <location>
        <position position="96"/>
    </location>
    <ligand>
        <name>thiamine diphosphate</name>
        <dbReference type="ChEBI" id="CHEBI:58937"/>
    </ligand>
</feature>
<dbReference type="SUPFAM" id="SSF52922">
    <property type="entry name" value="TK C-terminal domain-like"/>
    <property type="match status" value="1"/>
</dbReference>
<evidence type="ECO:0000256" key="15">
    <source>
        <dbReference type="PIRSR" id="PIRSR605478-4"/>
    </source>
</evidence>
<feature type="binding site" evidence="14">
    <location>
        <position position="291"/>
    </location>
    <ligand>
        <name>thiamine diphosphate</name>
        <dbReference type="ChEBI" id="CHEBI:58937"/>
    </ligand>
</feature>
<feature type="active site" description="Proton donor" evidence="12">
    <location>
        <position position="439"/>
    </location>
</feature>
<dbReference type="InterPro" id="IPR033247">
    <property type="entry name" value="Transketolase_fam"/>
</dbReference>
<dbReference type="GO" id="GO:0046872">
    <property type="term" value="F:metal ion binding"/>
    <property type="evidence" value="ECO:0007669"/>
    <property type="project" value="UniProtKB-KW"/>
</dbReference>
<feature type="binding site" evidence="13">
    <location>
        <position position="497"/>
    </location>
    <ligand>
        <name>substrate</name>
    </ligand>
</feature>
<evidence type="ECO:0000256" key="3">
    <source>
        <dbReference type="ARBA" id="ARBA00007131"/>
    </source>
</evidence>
<dbReference type="EMBL" id="FTNY01000001">
    <property type="protein sequence ID" value="SIS27904.1"/>
    <property type="molecule type" value="Genomic_DNA"/>
</dbReference>
<feature type="binding site" evidence="13">
    <location>
        <position position="385"/>
    </location>
    <ligand>
        <name>substrate</name>
    </ligand>
</feature>
<dbReference type="InterPro" id="IPR005478">
    <property type="entry name" value="Transketolase_bac-like"/>
</dbReference>
<keyword evidence="6" id="KW-0808">Transferase</keyword>
<feature type="site" description="Important for catalytic activity" evidence="16">
    <location>
        <position position="56"/>
    </location>
</feature>
<dbReference type="InterPro" id="IPR005475">
    <property type="entry name" value="Transketolase-like_Pyr-bd"/>
</dbReference>
<dbReference type="InterPro" id="IPR009014">
    <property type="entry name" value="Transketo_C/PFOR_II"/>
</dbReference>
<dbReference type="InterPro" id="IPR055152">
    <property type="entry name" value="Transketolase-like_C_2"/>
</dbReference>
<comment type="catalytic activity">
    <reaction evidence="10">
        <text>D-sedoheptulose 7-phosphate + D-glyceraldehyde 3-phosphate = aldehydo-D-ribose 5-phosphate + D-xylulose 5-phosphate</text>
        <dbReference type="Rhea" id="RHEA:10508"/>
        <dbReference type="ChEBI" id="CHEBI:57483"/>
        <dbReference type="ChEBI" id="CHEBI:57737"/>
        <dbReference type="ChEBI" id="CHEBI:58273"/>
        <dbReference type="ChEBI" id="CHEBI:59776"/>
        <dbReference type="EC" id="2.2.1.1"/>
    </reaction>
</comment>
<evidence type="ECO:0000256" key="4">
    <source>
        <dbReference type="ARBA" id="ARBA00011738"/>
    </source>
</evidence>
<dbReference type="AlphaFoldDB" id="A0A1N7HSQ5"/>
<feature type="binding site" evidence="14">
    <location>
        <begin position="144"/>
        <end position="146"/>
    </location>
    <ligand>
        <name>thiamine diphosphate</name>
        <dbReference type="ChEBI" id="CHEBI:58937"/>
    </ligand>
</feature>
<dbReference type="CDD" id="cd02012">
    <property type="entry name" value="TPP_TK"/>
    <property type="match status" value="1"/>
</dbReference>
<feature type="binding site" evidence="13">
    <location>
        <position position="489"/>
    </location>
    <ligand>
        <name>substrate</name>
    </ligand>
</feature>
<accession>A0A1N7HSQ5</accession>
<dbReference type="InterPro" id="IPR005474">
    <property type="entry name" value="Transketolase_N"/>
</dbReference>
<evidence type="ECO:0000256" key="2">
    <source>
        <dbReference type="ARBA" id="ARBA00001941"/>
    </source>
</evidence>
<evidence type="ECO:0000256" key="13">
    <source>
        <dbReference type="PIRSR" id="PIRSR605478-2"/>
    </source>
</evidence>
<evidence type="ECO:0000256" key="5">
    <source>
        <dbReference type="ARBA" id="ARBA00013152"/>
    </source>
</evidence>
<dbReference type="FunFam" id="3.40.50.970:FF:000003">
    <property type="entry name" value="Transketolase"/>
    <property type="match status" value="1"/>
</dbReference>
<sequence>MISITTNALFNGNLRKSGKISKKRNIKMDNKNLIQKSIDTVRVLAADAVQKANSGHPGTPMALAPLGHVLWSEFMHYNPQNPEWANRDRFILSCGHACMLQYSYLHLTGYKITLKDLENFRQLHSITAGHPEYGLTPGIEVTTGPLGQGFANGVGMAIAQQYMAKRYNQPDFNIFDYKIYAICSDGDLMEGVSAEAASLAGHLGLGNMIYFYDSNHITIEGDTDLAFDEDVSKRFQAYGWHVQDLPDINDLEALSSAIKSAQQETGRPSLIKVRSHIGYGSPNKQNTAAAHGSPLGKDEVRLVKENFGFDPDKSFVIPDEVSAFYREAGKKSSQNEDEWNELYKNYKKRYPDLAKEYESVTSGKLPEGWQEKLPVFEPGEEIATRKASGKTLNAIAEYLPQLIGGSADLSPSTDTVLDAYQSFSAKDRDGRNFHFGIREHAMGAVLNGMALSNYLVPYGATFLIFSDYMRPPLRLAAIMKIRQIMVFTHDSIALGEDGTTHQPVEQLIGLRTVPNMTVIRPADANETAQAWRVAIEHKDGPVAIALTRQGIPVIDQNKYAKAKNLEKGAYILSDSEGEPDIILMATGSEVHLILEAQAELKKSNIKARVVSMPCWNLFDQQTDAYKEQVLPKRNRKRLAVEAGSSVGWMKYTTDDGDVIGIDKFGESAPAEEVMKEYGFTVENVVKRANALFLKKG</sequence>
<feature type="binding site" evidence="14">
    <location>
        <position position="465"/>
    </location>
    <ligand>
        <name>thiamine diphosphate</name>
        <dbReference type="ChEBI" id="CHEBI:58937"/>
    </ligand>
</feature>
<comment type="cofactor">
    <cofactor evidence="2">
        <name>Co(2+)</name>
        <dbReference type="ChEBI" id="CHEBI:48828"/>
    </cofactor>
</comment>
<evidence type="ECO:0000313" key="18">
    <source>
        <dbReference type="EMBL" id="SIS27904.1"/>
    </source>
</evidence>
<evidence type="ECO:0000256" key="6">
    <source>
        <dbReference type="ARBA" id="ARBA00022679"/>
    </source>
</evidence>
<feature type="binding site" evidence="13">
    <location>
        <position position="548"/>
    </location>
    <ligand>
        <name>substrate</name>
    </ligand>
</feature>
<feature type="binding site" evidence="13">
    <location>
        <position position="56"/>
    </location>
    <ligand>
        <name>substrate</name>
    </ligand>
</feature>
<name>A0A1N7HSQ5_9FLAO</name>
<evidence type="ECO:0000256" key="1">
    <source>
        <dbReference type="ARBA" id="ARBA00001913"/>
    </source>
</evidence>
<dbReference type="InterPro" id="IPR029061">
    <property type="entry name" value="THDP-binding"/>
</dbReference>
<feature type="site" description="Important for catalytic activity" evidence="16">
    <location>
        <position position="291"/>
    </location>
</feature>
<protein>
    <recommendedName>
        <fullName evidence="5 11">Transketolase</fullName>
        <ecNumber evidence="5 11">2.2.1.1</ecNumber>
    </recommendedName>
</protein>
<dbReference type="Gene3D" id="3.40.50.920">
    <property type="match status" value="1"/>
</dbReference>
<evidence type="ECO:0000256" key="11">
    <source>
        <dbReference type="NCBIfam" id="TIGR00232"/>
    </source>
</evidence>
<comment type="similarity">
    <text evidence="3">Belongs to the transketolase family.</text>
</comment>
<dbReference type="Proteomes" id="UP000186373">
    <property type="component" value="Unassembled WGS sequence"/>
</dbReference>
<feature type="binding site" evidence="15">
    <location>
        <position position="217"/>
    </location>
    <ligand>
        <name>Mg(2+)</name>
        <dbReference type="ChEBI" id="CHEBI:18420"/>
    </ligand>
</feature>
<dbReference type="PANTHER" id="PTHR43522:SF2">
    <property type="entry name" value="TRANSKETOLASE 1-RELATED"/>
    <property type="match status" value="1"/>
</dbReference>
<organism evidence="18 19">
    <name type="scientific">Chryseobacterium shigense</name>
    <dbReference type="NCBI Taxonomy" id="297244"/>
    <lineage>
        <taxon>Bacteria</taxon>
        <taxon>Pseudomonadati</taxon>
        <taxon>Bacteroidota</taxon>
        <taxon>Flavobacteriia</taxon>
        <taxon>Flavobacteriales</taxon>
        <taxon>Weeksellaceae</taxon>
        <taxon>Chryseobacterium group</taxon>
        <taxon>Chryseobacterium</taxon>
    </lineage>
</organism>
<evidence type="ECO:0000259" key="17">
    <source>
        <dbReference type="SMART" id="SM00861"/>
    </source>
</evidence>
<evidence type="ECO:0000256" key="16">
    <source>
        <dbReference type="PIRSR" id="PIRSR605478-5"/>
    </source>
</evidence>
<dbReference type="GO" id="GO:0009052">
    <property type="term" value="P:pentose-phosphate shunt, non-oxidative branch"/>
    <property type="evidence" value="ECO:0007669"/>
    <property type="project" value="UniProtKB-ARBA"/>
</dbReference>
<feature type="binding site" evidence="13">
    <location>
        <position position="412"/>
    </location>
    <ligand>
        <name>substrate</name>
    </ligand>
</feature>
<evidence type="ECO:0000256" key="12">
    <source>
        <dbReference type="PIRSR" id="PIRSR605478-1"/>
    </source>
</evidence>
<dbReference type="CDD" id="cd07033">
    <property type="entry name" value="TPP_PYR_DXS_TK_like"/>
    <property type="match status" value="1"/>
</dbReference>
<keyword evidence="9 14" id="KW-0786">Thiamine pyrophosphate</keyword>
<feature type="binding site" evidence="15">
    <location>
        <position position="185"/>
    </location>
    <ligand>
        <name>Mg(2+)</name>
        <dbReference type="ChEBI" id="CHEBI:18420"/>
    </ligand>
</feature>
<dbReference type="Pfam" id="PF00456">
    <property type="entry name" value="Transketolase_N"/>
    <property type="match status" value="1"/>
</dbReference>
<evidence type="ECO:0000256" key="8">
    <source>
        <dbReference type="ARBA" id="ARBA00022842"/>
    </source>
</evidence>
<dbReference type="SUPFAM" id="SSF52518">
    <property type="entry name" value="Thiamin diphosphate-binding fold (THDP-binding)"/>
    <property type="match status" value="2"/>
</dbReference>
<comment type="cofactor">
    <cofactor evidence="15">
        <name>Mg(2+)</name>
        <dbReference type="ChEBI" id="CHEBI:18420"/>
    </cofactor>
    <text evidence="15">Binds 1 Mg(2+) ion per subunit. Can also utilize other divalent metal cations, such as Ca(2+), Mn(2+) and Co(2+).</text>
</comment>
<feature type="binding site" evidence="13">
    <location>
        <position position="501"/>
    </location>
    <ligand>
        <name>substrate</name>
    </ligand>
</feature>